<comment type="caution">
    <text evidence="3">The sequence shown here is derived from an EMBL/GenBank/DDBJ whole genome shotgun (WGS) entry which is preliminary data.</text>
</comment>
<dbReference type="AlphaFoldDB" id="A0A4Z1PDN7"/>
<name>A0A4Z1PDN7_9PEZI</name>
<keyword evidence="2" id="KW-1133">Transmembrane helix</keyword>
<protein>
    <submittedName>
        <fullName evidence="3">Uncharacterized protein</fullName>
    </submittedName>
</protein>
<organism evidence="3 4">
    <name type="scientific">Venturia nashicola</name>
    <dbReference type="NCBI Taxonomy" id="86259"/>
    <lineage>
        <taxon>Eukaryota</taxon>
        <taxon>Fungi</taxon>
        <taxon>Dikarya</taxon>
        <taxon>Ascomycota</taxon>
        <taxon>Pezizomycotina</taxon>
        <taxon>Dothideomycetes</taxon>
        <taxon>Pleosporomycetidae</taxon>
        <taxon>Venturiales</taxon>
        <taxon>Venturiaceae</taxon>
        <taxon>Venturia</taxon>
    </lineage>
</organism>
<feature type="compositionally biased region" description="Basic and acidic residues" evidence="1">
    <location>
        <begin position="399"/>
        <end position="413"/>
    </location>
</feature>
<evidence type="ECO:0000256" key="2">
    <source>
        <dbReference type="SAM" id="Phobius"/>
    </source>
</evidence>
<evidence type="ECO:0000256" key="1">
    <source>
        <dbReference type="SAM" id="MobiDB-lite"/>
    </source>
</evidence>
<keyword evidence="4" id="KW-1185">Reference proteome</keyword>
<keyword evidence="2" id="KW-0472">Membrane</keyword>
<feature type="compositionally biased region" description="Basic and acidic residues" evidence="1">
    <location>
        <begin position="373"/>
        <end position="383"/>
    </location>
</feature>
<feature type="region of interest" description="Disordered" evidence="1">
    <location>
        <begin position="66"/>
        <end position="99"/>
    </location>
</feature>
<keyword evidence="2" id="KW-0812">Transmembrane</keyword>
<accession>A0A4Z1PDN7</accession>
<feature type="compositionally biased region" description="Low complexity" evidence="1">
    <location>
        <begin position="66"/>
        <end position="92"/>
    </location>
</feature>
<dbReference type="EMBL" id="SNSC02000002">
    <property type="protein sequence ID" value="TID26663.1"/>
    <property type="molecule type" value="Genomic_DNA"/>
</dbReference>
<dbReference type="Proteomes" id="UP000298493">
    <property type="component" value="Unassembled WGS sequence"/>
</dbReference>
<reference evidence="3 4" key="1">
    <citation type="submission" date="2019-04" db="EMBL/GenBank/DDBJ databases">
        <title>High contiguity whole genome sequence and gene annotation resource for two Venturia nashicola isolates.</title>
        <authorList>
            <person name="Prokchorchik M."/>
            <person name="Won K."/>
            <person name="Lee Y."/>
            <person name="Choi E.D."/>
            <person name="Segonzac C."/>
            <person name="Sohn K.H."/>
        </authorList>
    </citation>
    <scope>NUCLEOTIDE SEQUENCE [LARGE SCALE GENOMIC DNA]</scope>
    <source>
        <strain evidence="3 4">PRI2</strain>
    </source>
</reference>
<feature type="transmembrane region" description="Helical" evidence="2">
    <location>
        <begin position="106"/>
        <end position="128"/>
    </location>
</feature>
<feature type="region of interest" description="Disordered" evidence="1">
    <location>
        <begin position="295"/>
        <end position="413"/>
    </location>
</feature>
<proteinExistence type="predicted"/>
<evidence type="ECO:0000313" key="3">
    <source>
        <dbReference type="EMBL" id="TID26663.1"/>
    </source>
</evidence>
<evidence type="ECO:0000313" key="4">
    <source>
        <dbReference type="Proteomes" id="UP000298493"/>
    </source>
</evidence>
<gene>
    <name evidence="3" type="ORF">E6O75_ATG01156</name>
</gene>
<sequence>MAPPTDSTTSTPSTFQTVTTSRTITPFFTTLPFTTNSDGLTTVILPWLTFSTPTLALTSASMMMPTSTTTPTSMTMPASATTDLSNSSNTTTPGHENGKRMNHTTLFAVIAVLAIVVALAGVAAFSALRRHKRKSRRQKEYEHAKDQSTANHYFWDRRIRDARNQGIEFKSLQAGGRPVISGPFALRREDIPKEWIEKRNALEAEKQMRSPHPTFDAGRERRFSEAGRAEQVAGFEARKMTMPVAVHTRAPYQGPAGMPREDSAVDGRFTVGNHGDESDDETMVEAGKVYRVDNKYGTEAGHGPASMPYSTAGLSREASQREAGWSGVPRRDAEPALNSKETGGNVEEKSGASSDHFGGANPYKQKNESAWSEESRERKRDKLAQGAKNLGSGIKAAFGRKDSKKEKKEGKKG</sequence>